<evidence type="ECO:0000313" key="3">
    <source>
        <dbReference type="Proteomes" id="UP001224997"/>
    </source>
</evidence>
<keyword evidence="1" id="KW-0732">Signal</keyword>
<reference evidence="2 3" key="1">
    <citation type="submission" date="2023-08" db="EMBL/GenBank/DDBJ databases">
        <authorList>
            <person name="Park J.-S."/>
        </authorList>
    </citation>
    <scope>NUCLEOTIDE SEQUENCE [LARGE SCALE GENOMIC DNA]</scope>
    <source>
        <strain evidence="2 3">2205BS29-5</strain>
    </source>
</reference>
<evidence type="ECO:0000256" key="1">
    <source>
        <dbReference type="SAM" id="SignalP"/>
    </source>
</evidence>
<comment type="caution">
    <text evidence="2">The sequence shown here is derived from an EMBL/GenBank/DDBJ whole genome shotgun (WGS) entry which is preliminary data.</text>
</comment>
<organism evidence="2 3">
    <name type="scientific">Paracoccus spongiarum</name>
    <dbReference type="NCBI Taxonomy" id="3064387"/>
    <lineage>
        <taxon>Bacteria</taxon>
        <taxon>Pseudomonadati</taxon>
        <taxon>Pseudomonadota</taxon>
        <taxon>Alphaproteobacteria</taxon>
        <taxon>Rhodobacterales</taxon>
        <taxon>Paracoccaceae</taxon>
        <taxon>Paracoccus</taxon>
    </lineage>
</organism>
<accession>A0ABT9JJC2</accession>
<sequence>MPAAHLTAAALLIVLAIALPAATTAEPVFCTTRIAGKDVPLAYDKDEPSLRDNYGLREIVFTRWGRDTCPSYVVLRSLTPDLTDEQRGLFCLRHDPETKSVIGYDLGRRDSYGRCERPAATVCQRVNQTRSAAGQITSAAARGAASGLRALPDGTTAAIISGSSGYISQALGAIGGAAASIAASPALLAGAAVSVVAVGGAVYACAE</sequence>
<dbReference type="EMBL" id="JAVAMQ010000038">
    <property type="protein sequence ID" value="MDP5309151.1"/>
    <property type="molecule type" value="Genomic_DNA"/>
</dbReference>
<dbReference type="RefSeq" id="WP_305964956.1">
    <property type="nucleotide sequence ID" value="NZ_JAVAMQ010000038.1"/>
</dbReference>
<name>A0ABT9JJC2_9RHOB</name>
<protein>
    <submittedName>
        <fullName evidence="2">Uncharacterized protein</fullName>
    </submittedName>
</protein>
<gene>
    <name evidence="2" type="ORF">Q5Y72_18930</name>
</gene>
<feature type="signal peptide" evidence="1">
    <location>
        <begin position="1"/>
        <end position="21"/>
    </location>
</feature>
<dbReference type="Proteomes" id="UP001224997">
    <property type="component" value="Unassembled WGS sequence"/>
</dbReference>
<feature type="chain" id="PRO_5047453630" evidence="1">
    <location>
        <begin position="22"/>
        <end position="207"/>
    </location>
</feature>
<keyword evidence="3" id="KW-1185">Reference proteome</keyword>
<evidence type="ECO:0000313" key="2">
    <source>
        <dbReference type="EMBL" id="MDP5309151.1"/>
    </source>
</evidence>
<proteinExistence type="predicted"/>